<dbReference type="Proteomes" id="UP000020681">
    <property type="component" value="Unassembled WGS sequence"/>
</dbReference>
<evidence type="ECO:0000313" key="3">
    <source>
        <dbReference type="EMBL" id="EUA92585.1"/>
    </source>
</evidence>
<feature type="domain" description="PE" evidence="2">
    <location>
        <begin position="4"/>
        <end position="94"/>
    </location>
</feature>
<organism evidence="3 4">
    <name type="scientific">Mycobacterium ulcerans str. Harvey</name>
    <dbReference type="NCBI Taxonomy" id="1299332"/>
    <lineage>
        <taxon>Bacteria</taxon>
        <taxon>Bacillati</taxon>
        <taxon>Actinomycetota</taxon>
        <taxon>Actinomycetes</taxon>
        <taxon>Mycobacteriales</taxon>
        <taxon>Mycobacteriaceae</taxon>
        <taxon>Mycobacterium</taxon>
        <taxon>Mycobacterium ulcerans group</taxon>
    </lineage>
</organism>
<dbReference type="InterPro" id="IPR038332">
    <property type="entry name" value="PPE_sf"/>
</dbReference>
<sequence>MSYVVAIPDMLASAAADVAGIGSSVGAANTAAVGATTGVMAAADDEVSVAIAALFSGHGQAYQAISAQAAAFHDQFLRALTGAGGAYAAAEAANASPLQAAEQEVLAVINAPTNALLGRPLIGNGTDGLAGTGAAGGAGGSCGATVATADPARLARPAGRGAAGLIGTGGAGGMGGAGGHGSALFGADGANGNGGAGGAGGNPGRPATVVPVGSAPTRPPPGHGRHRW</sequence>
<proteinExistence type="predicted"/>
<keyword evidence="4" id="KW-1185">Reference proteome</keyword>
<dbReference type="InterPro" id="IPR000084">
    <property type="entry name" value="PE-PGRS_N"/>
</dbReference>
<evidence type="ECO:0000259" key="2">
    <source>
        <dbReference type="Pfam" id="PF00934"/>
    </source>
</evidence>
<gene>
    <name evidence="3" type="ORF">I551_0941</name>
</gene>
<accession>A0ABP3AN48</accession>
<dbReference type="EMBL" id="JAOL01000073">
    <property type="protein sequence ID" value="EUA92585.1"/>
    <property type="molecule type" value="Genomic_DNA"/>
</dbReference>
<dbReference type="Pfam" id="PF00934">
    <property type="entry name" value="PE"/>
    <property type="match status" value="1"/>
</dbReference>
<feature type="region of interest" description="Disordered" evidence="1">
    <location>
        <begin position="195"/>
        <end position="228"/>
    </location>
</feature>
<protein>
    <submittedName>
        <fullName evidence="3">PE family protein</fullName>
    </submittedName>
</protein>
<comment type="caution">
    <text evidence="3">The sequence shown here is derived from an EMBL/GenBank/DDBJ whole genome shotgun (WGS) entry which is preliminary data.</text>
</comment>
<dbReference type="SUPFAM" id="SSF140459">
    <property type="entry name" value="PE/PPE dimer-like"/>
    <property type="match status" value="1"/>
</dbReference>
<dbReference type="Gene3D" id="1.10.287.850">
    <property type="entry name" value="HP0062-like domain"/>
    <property type="match status" value="1"/>
</dbReference>
<evidence type="ECO:0000256" key="1">
    <source>
        <dbReference type="SAM" id="MobiDB-lite"/>
    </source>
</evidence>
<reference evidence="3 4" key="1">
    <citation type="submission" date="2014-01" db="EMBL/GenBank/DDBJ databases">
        <authorList>
            <person name="Dobos K."/>
            <person name="Lenaerts A."/>
            <person name="Ordway D."/>
            <person name="DeGroote M.A."/>
            <person name="Parker T."/>
            <person name="Sizemore C."/>
            <person name="Tallon L.J."/>
            <person name="Sadzewicz L.K."/>
            <person name="Sengamalay N."/>
            <person name="Fraser C.M."/>
            <person name="Hine E."/>
            <person name="Shefchek K.A."/>
            <person name="Das S.P."/>
            <person name="Tettelin H."/>
        </authorList>
    </citation>
    <scope>NUCLEOTIDE SEQUENCE [LARGE SCALE GENOMIC DNA]</scope>
    <source>
        <strain evidence="3 4">Harvey</strain>
    </source>
</reference>
<name>A0ABP3AN48_MYCUL</name>
<evidence type="ECO:0000313" key="4">
    <source>
        <dbReference type="Proteomes" id="UP000020681"/>
    </source>
</evidence>